<organism evidence="1 2">
    <name type="scientific">Ixodes persulcatus</name>
    <name type="common">Taiga tick</name>
    <dbReference type="NCBI Taxonomy" id="34615"/>
    <lineage>
        <taxon>Eukaryota</taxon>
        <taxon>Metazoa</taxon>
        <taxon>Ecdysozoa</taxon>
        <taxon>Arthropoda</taxon>
        <taxon>Chelicerata</taxon>
        <taxon>Arachnida</taxon>
        <taxon>Acari</taxon>
        <taxon>Parasitiformes</taxon>
        <taxon>Ixodida</taxon>
        <taxon>Ixodoidea</taxon>
        <taxon>Ixodidae</taxon>
        <taxon>Ixodinae</taxon>
        <taxon>Ixodes</taxon>
    </lineage>
</organism>
<name>A0AC60QRK7_IXOPE</name>
<reference evidence="1 2" key="1">
    <citation type="journal article" date="2020" name="Cell">
        <title>Large-Scale Comparative Analyses of Tick Genomes Elucidate Their Genetic Diversity and Vector Capacities.</title>
        <authorList>
            <consortium name="Tick Genome and Microbiome Consortium (TIGMIC)"/>
            <person name="Jia N."/>
            <person name="Wang J."/>
            <person name="Shi W."/>
            <person name="Du L."/>
            <person name="Sun Y."/>
            <person name="Zhan W."/>
            <person name="Jiang J.F."/>
            <person name="Wang Q."/>
            <person name="Zhang B."/>
            <person name="Ji P."/>
            <person name="Bell-Sakyi L."/>
            <person name="Cui X.M."/>
            <person name="Yuan T.T."/>
            <person name="Jiang B.G."/>
            <person name="Yang W.F."/>
            <person name="Lam T.T."/>
            <person name="Chang Q.C."/>
            <person name="Ding S.J."/>
            <person name="Wang X.J."/>
            <person name="Zhu J.G."/>
            <person name="Ruan X.D."/>
            <person name="Zhao L."/>
            <person name="Wei J.T."/>
            <person name="Ye R.Z."/>
            <person name="Que T.C."/>
            <person name="Du C.H."/>
            <person name="Zhou Y.H."/>
            <person name="Cheng J.X."/>
            <person name="Dai P.F."/>
            <person name="Guo W.B."/>
            <person name="Han X.H."/>
            <person name="Huang E.J."/>
            <person name="Li L.F."/>
            <person name="Wei W."/>
            <person name="Gao Y.C."/>
            <person name="Liu J.Z."/>
            <person name="Shao H.Z."/>
            <person name="Wang X."/>
            <person name="Wang C.C."/>
            <person name="Yang T.C."/>
            <person name="Huo Q.B."/>
            <person name="Li W."/>
            <person name="Chen H.Y."/>
            <person name="Chen S.E."/>
            <person name="Zhou L.G."/>
            <person name="Ni X.B."/>
            <person name="Tian J.H."/>
            <person name="Sheng Y."/>
            <person name="Liu T."/>
            <person name="Pan Y.S."/>
            <person name="Xia L.Y."/>
            <person name="Li J."/>
            <person name="Zhao F."/>
            <person name="Cao W.C."/>
        </authorList>
    </citation>
    <scope>NUCLEOTIDE SEQUENCE [LARGE SCALE GENOMIC DNA]</scope>
    <source>
        <strain evidence="1">Iper-2018</strain>
    </source>
</reference>
<protein>
    <submittedName>
        <fullName evidence="1">Uncharacterized protein</fullName>
    </submittedName>
</protein>
<sequence length="107" mass="11563">MHPPLPPPSLNSARSDFWVELANHPTERRGNETPPSRTHMGKDDIASVIVSPFVSPALGGVSVSKEGTERRETEPDFTGTPAVSRRLTSDAGTEGHSRDYPVQNTEG</sequence>
<gene>
    <name evidence="1" type="ORF">HPB47_016636</name>
</gene>
<keyword evidence="2" id="KW-1185">Reference proteome</keyword>
<comment type="caution">
    <text evidence="1">The sequence shown here is derived from an EMBL/GenBank/DDBJ whole genome shotgun (WGS) entry which is preliminary data.</text>
</comment>
<evidence type="ECO:0000313" key="2">
    <source>
        <dbReference type="Proteomes" id="UP000805193"/>
    </source>
</evidence>
<proteinExistence type="predicted"/>
<accession>A0AC60QRK7</accession>
<dbReference type="EMBL" id="JABSTQ010005371">
    <property type="protein sequence ID" value="KAG0439466.1"/>
    <property type="molecule type" value="Genomic_DNA"/>
</dbReference>
<evidence type="ECO:0000313" key="1">
    <source>
        <dbReference type="EMBL" id="KAG0439466.1"/>
    </source>
</evidence>
<dbReference type="Proteomes" id="UP000805193">
    <property type="component" value="Unassembled WGS sequence"/>
</dbReference>